<accession>A0AAD9IKC6</accession>
<dbReference type="Proteomes" id="UP001255856">
    <property type="component" value="Unassembled WGS sequence"/>
</dbReference>
<dbReference type="EMBL" id="JASFZW010000006">
    <property type="protein sequence ID" value="KAK2077782.1"/>
    <property type="molecule type" value="Genomic_DNA"/>
</dbReference>
<keyword evidence="2" id="KW-0472">Membrane</keyword>
<feature type="transmembrane region" description="Helical" evidence="2">
    <location>
        <begin position="138"/>
        <end position="163"/>
    </location>
</feature>
<reference evidence="4" key="1">
    <citation type="submission" date="2021-01" db="EMBL/GenBank/DDBJ databases">
        <authorList>
            <person name="Eckstrom K.M.E."/>
        </authorList>
    </citation>
    <scope>NUCLEOTIDE SEQUENCE</scope>
    <source>
        <strain evidence="4">UVCC 0001</strain>
    </source>
</reference>
<keyword evidence="3" id="KW-0732">Signal</keyword>
<evidence type="ECO:0000313" key="4">
    <source>
        <dbReference type="EMBL" id="KAK2077782.1"/>
    </source>
</evidence>
<keyword evidence="2" id="KW-1133">Transmembrane helix</keyword>
<feature type="region of interest" description="Disordered" evidence="1">
    <location>
        <begin position="182"/>
        <end position="215"/>
    </location>
</feature>
<keyword evidence="5" id="KW-1185">Reference proteome</keyword>
<gene>
    <name evidence="4" type="ORF">QBZ16_004630</name>
</gene>
<dbReference type="AlphaFoldDB" id="A0AAD9IKC6"/>
<feature type="transmembrane region" description="Helical" evidence="2">
    <location>
        <begin position="65"/>
        <end position="86"/>
    </location>
</feature>
<protein>
    <submittedName>
        <fullName evidence="4">Uncharacterized protein</fullName>
    </submittedName>
</protein>
<feature type="transmembrane region" description="Helical" evidence="2">
    <location>
        <begin position="98"/>
        <end position="118"/>
    </location>
</feature>
<feature type="chain" id="PRO_5042224806" evidence="3">
    <location>
        <begin position="20"/>
        <end position="215"/>
    </location>
</feature>
<evidence type="ECO:0000256" key="2">
    <source>
        <dbReference type="SAM" id="Phobius"/>
    </source>
</evidence>
<organism evidence="4 5">
    <name type="scientific">Prototheca wickerhamii</name>
    <dbReference type="NCBI Taxonomy" id="3111"/>
    <lineage>
        <taxon>Eukaryota</taxon>
        <taxon>Viridiplantae</taxon>
        <taxon>Chlorophyta</taxon>
        <taxon>core chlorophytes</taxon>
        <taxon>Trebouxiophyceae</taxon>
        <taxon>Chlorellales</taxon>
        <taxon>Chlorellaceae</taxon>
        <taxon>Prototheca</taxon>
    </lineage>
</organism>
<proteinExistence type="predicted"/>
<feature type="compositionally biased region" description="Basic and acidic residues" evidence="1">
    <location>
        <begin position="182"/>
        <end position="199"/>
    </location>
</feature>
<name>A0AAD9IKC6_PROWI</name>
<evidence type="ECO:0000256" key="3">
    <source>
        <dbReference type="SAM" id="SignalP"/>
    </source>
</evidence>
<comment type="caution">
    <text evidence="4">The sequence shown here is derived from an EMBL/GenBank/DDBJ whole genome shotgun (WGS) entry which is preliminary data.</text>
</comment>
<evidence type="ECO:0000313" key="5">
    <source>
        <dbReference type="Proteomes" id="UP001255856"/>
    </source>
</evidence>
<evidence type="ECO:0000256" key="1">
    <source>
        <dbReference type="SAM" id="MobiDB-lite"/>
    </source>
</evidence>
<sequence length="215" mass="23310">MRPVSCILSLLHLLQVGLAVYIVVVTAVQLQNITWDNVNSDIVHTVQSAQCLLGKSFNSTSLCTYTYIAAGASIGASLLLSLLLCLTCSCCGSGCAGFIDSVLATIAAVWWCIAGAVLTRYGVPANNDGWPKQGWRTSVFACAWGLVGAFALCVVFLACSCFAPREQREAERCDSDRKMMKGMKANEKARSFKLAEQRSRYGQFQTQPRPYSAEV</sequence>
<feature type="signal peptide" evidence="3">
    <location>
        <begin position="1"/>
        <end position="19"/>
    </location>
</feature>
<feature type="compositionally biased region" description="Polar residues" evidence="1">
    <location>
        <begin position="200"/>
        <end position="209"/>
    </location>
</feature>
<keyword evidence="2" id="KW-0812">Transmembrane</keyword>